<comment type="caution">
    <text evidence="3">The sequence shown here is derived from an EMBL/GenBank/DDBJ whole genome shotgun (WGS) entry which is preliminary data.</text>
</comment>
<keyword evidence="2" id="KW-0812">Transmembrane</keyword>
<evidence type="ECO:0000256" key="1">
    <source>
        <dbReference type="SAM" id="MobiDB-lite"/>
    </source>
</evidence>
<feature type="transmembrane region" description="Helical" evidence="2">
    <location>
        <begin position="25"/>
        <end position="47"/>
    </location>
</feature>
<feature type="region of interest" description="Disordered" evidence="1">
    <location>
        <begin position="169"/>
        <end position="198"/>
    </location>
</feature>
<dbReference type="EMBL" id="JACEEZ010026411">
    <property type="protein sequence ID" value="KAG0692934.1"/>
    <property type="molecule type" value="Genomic_DNA"/>
</dbReference>
<accession>A0A8J8WKQ6</accession>
<protein>
    <submittedName>
        <fullName evidence="3">Uncharacterized protein</fullName>
    </submittedName>
</protein>
<name>A0A8J8WKQ6_CHIOP</name>
<reference evidence="3" key="1">
    <citation type="submission" date="2020-07" db="EMBL/GenBank/DDBJ databases">
        <title>The High-quality genome of the commercially important snow crab, Chionoecetes opilio.</title>
        <authorList>
            <person name="Jeong J.-H."/>
            <person name="Ryu S."/>
        </authorList>
    </citation>
    <scope>NUCLEOTIDE SEQUENCE</scope>
    <source>
        <strain evidence="3">MADBK_172401_WGS</strain>
        <tissue evidence="3">Digestive gland</tissue>
    </source>
</reference>
<keyword evidence="2" id="KW-1133">Transmembrane helix</keyword>
<dbReference type="AlphaFoldDB" id="A0A8J8WKQ6"/>
<evidence type="ECO:0000313" key="3">
    <source>
        <dbReference type="EMBL" id="KAG0692934.1"/>
    </source>
</evidence>
<keyword evidence="2" id="KW-0472">Membrane</keyword>
<sequence>MNAYLLDRSAATRLPGMSLSRYLNFPGGALLCVKAGSHWAFFGIFIARRSRRRGLELGLRNCAGSQGVNKGDVIFASEQGEHRDAGYGGPSLGIGTGRRKLRFRHQNAPTGRRPPKSLVVPQPITPHLVPSGGDSGPEHGRFLADTQPGRGRSCWSYCSLTCLSTGEQLGDHSPLGGPSLLREGPHEGMGPQERAGWP</sequence>
<organism evidence="3 4">
    <name type="scientific">Chionoecetes opilio</name>
    <name type="common">Atlantic snow crab</name>
    <name type="synonym">Cancer opilio</name>
    <dbReference type="NCBI Taxonomy" id="41210"/>
    <lineage>
        <taxon>Eukaryota</taxon>
        <taxon>Metazoa</taxon>
        <taxon>Ecdysozoa</taxon>
        <taxon>Arthropoda</taxon>
        <taxon>Crustacea</taxon>
        <taxon>Multicrustacea</taxon>
        <taxon>Malacostraca</taxon>
        <taxon>Eumalacostraca</taxon>
        <taxon>Eucarida</taxon>
        <taxon>Decapoda</taxon>
        <taxon>Pleocyemata</taxon>
        <taxon>Brachyura</taxon>
        <taxon>Eubrachyura</taxon>
        <taxon>Majoidea</taxon>
        <taxon>Majidae</taxon>
        <taxon>Chionoecetes</taxon>
    </lineage>
</organism>
<evidence type="ECO:0000256" key="2">
    <source>
        <dbReference type="SAM" id="Phobius"/>
    </source>
</evidence>
<dbReference type="Proteomes" id="UP000770661">
    <property type="component" value="Unassembled WGS sequence"/>
</dbReference>
<proteinExistence type="predicted"/>
<evidence type="ECO:0000313" key="4">
    <source>
        <dbReference type="Proteomes" id="UP000770661"/>
    </source>
</evidence>
<keyword evidence="4" id="KW-1185">Reference proteome</keyword>
<gene>
    <name evidence="3" type="ORF">GWK47_027706</name>
</gene>